<reference evidence="1 2" key="1">
    <citation type="submission" date="2018-03" db="EMBL/GenBank/DDBJ databases">
        <title>Genomic Encyclopedia of Archaeal and Bacterial Type Strains, Phase II (KMG-II): from individual species to whole genera.</title>
        <authorList>
            <person name="Goeker M."/>
        </authorList>
    </citation>
    <scope>NUCLEOTIDE SEQUENCE [LARGE SCALE GENOMIC DNA]</scope>
    <source>
        <strain evidence="1 2">DSM 28229</strain>
    </source>
</reference>
<name>A0A315ZD49_SEDFL</name>
<organism evidence="1 2">
    <name type="scientific">Sediminitomix flava</name>
    <dbReference type="NCBI Taxonomy" id="379075"/>
    <lineage>
        <taxon>Bacteria</taxon>
        <taxon>Pseudomonadati</taxon>
        <taxon>Bacteroidota</taxon>
        <taxon>Cytophagia</taxon>
        <taxon>Cytophagales</taxon>
        <taxon>Flammeovirgaceae</taxon>
        <taxon>Sediminitomix</taxon>
    </lineage>
</organism>
<proteinExistence type="predicted"/>
<dbReference type="OrthoDB" id="179386at2"/>
<dbReference type="RefSeq" id="WP_109617232.1">
    <property type="nucleotide sequence ID" value="NZ_QGDO01000002.1"/>
</dbReference>
<dbReference type="Proteomes" id="UP000245535">
    <property type="component" value="Unassembled WGS sequence"/>
</dbReference>
<dbReference type="AlphaFoldDB" id="A0A315ZD49"/>
<dbReference type="InterPro" id="IPR014729">
    <property type="entry name" value="Rossmann-like_a/b/a_fold"/>
</dbReference>
<accession>A0A315ZD49</accession>
<evidence type="ECO:0000313" key="2">
    <source>
        <dbReference type="Proteomes" id="UP000245535"/>
    </source>
</evidence>
<protein>
    <recommendedName>
        <fullName evidence="3">Nicotinamide mononucleotide adenylyltransferase</fullName>
    </recommendedName>
</protein>
<gene>
    <name evidence="1" type="ORF">BC781_102580</name>
</gene>
<sequence>MDFKRLSTKDKALKINLDNTIYGSLAEIGAGQEVAANFFKAGGASGTIAKTMSAYAMAFSDAIYGPEKSGRYVCQSRLEKMLHREYSLLEKRLPEKAANTRFFAFADTIEALNYNRTNEGHGWLGLKFQLTPQSEPNLCVIHVKLKDNDPIIQQQTIGIIGVNLIYACFYHSNDPEELMLSFMDELNKHKLQVDFFSLTGPDFKIDNRLFSLKLVKHGLSKATMFGPDGNLMMPADVLYKKNILVLRGRFRPITHINLDMMERSLEQFKQEPDVDPDNIITIAELTLNNLRVKNQDIDEQDFLDRVDLLTSMGHTVLISNYQEYYRLTNYLSRFTRGRKIGVTIGVYNLEYIFNEEYYKNLKGGILEAFGYLFGRNVKMFVYPSYRRTVEGTDNSLILTGDDIALSPHLKNLFQTMKDMNKIENLEGCNTEHLHIISDEIIAKIQNNEEGWEEMIPDVIVKQIKEKCLFQYPKPKPIMNLE</sequence>
<keyword evidence="2" id="KW-1185">Reference proteome</keyword>
<evidence type="ECO:0008006" key="3">
    <source>
        <dbReference type="Google" id="ProtNLM"/>
    </source>
</evidence>
<evidence type="ECO:0000313" key="1">
    <source>
        <dbReference type="EMBL" id="PWJ43033.1"/>
    </source>
</evidence>
<dbReference type="EMBL" id="QGDO01000002">
    <property type="protein sequence ID" value="PWJ43033.1"/>
    <property type="molecule type" value="Genomic_DNA"/>
</dbReference>
<dbReference type="Gene3D" id="3.40.50.620">
    <property type="entry name" value="HUPs"/>
    <property type="match status" value="1"/>
</dbReference>
<comment type="caution">
    <text evidence="1">The sequence shown here is derived from an EMBL/GenBank/DDBJ whole genome shotgun (WGS) entry which is preliminary data.</text>
</comment>